<evidence type="ECO:0000256" key="12">
    <source>
        <dbReference type="ARBA" id="ARBA00033413"/>
    </source>
</evidence>
<dbReference type="Proteomes" id="UP001356170">
    <property type="component" value="Unassembled WGS sequence"/>
</dbReference>
<evidence type="ECO:0000256" key="9">
    <source>
        <dbReference type="ARBA" id="ARBA00022909"/>
    </source>
</evidence>
<dbReference type="CDD" id="cd00483">
    <property type="entry name" value="HPPK"/>
    <property type="match status" value="1"/>
</dbReference>
<keyword evidence="15" id="KW-1185">Reference proteome</keyword>
<evidence type="ECO:0000256" key="10">
    <source>
        <dbReference type="ARBA" id="ARBA00029409"/>
    </source>
</evidence>
<dbReference type="EC" id="2.7.6.3" evidence="3"/>
<evidence type="ECO:0000313" key="14">
    <source>
        <dbReference type="EMBL" id="MEF2156185.1"/>
    </source>
</evidence>
<organism evidence="14 15">
    <name type="scientific">Aquilutibacter rugosus</name>
    <dbReference type="NCBI Taxonomy" id="3115820"/>
    <lineage>
        <taxon>Bacteria</taxon>
        <taxon>Pseudomonadati</taxon>
        <taxon>Pseudomonadota</taxon>
        <taxon>Gammaproteobacteria</taxon>
        <taxon>Lysobacterales</taxon>
        <taxon>Lysobacteraceae</taxon>
        <taxon>Aquilutibacter</taxon>
    </lineage>
</organism>
<gene>
    <name evidence="14" type="primary">folK</name>
    <name evidence="14" type="ORF">V3390_08100</name>
</gene>
<comment type="similarity">
    <text evidence="2">Belongs to the HPPK family.</text>
</comment>
<evidence type="ECO:0000256" key="4">
    <source>
        <dbReference type="ARBA" id="ARBA00016218"/>
    </source>
</evidence>
<keyword evidence="5 14" id="KW-0808">Transferase</keyword>
<feature type="domain" description="7,8-dihydro-6-hydroxymethylpterin-pyrophosphokinase" evidence="13">
    <location>
        <begin position="97"/>
        <end position="108"/>
    </location>
</feature>
<dbReference type="NCBIfam" id="TIGR01498">
    <property type="entry name" value="folK"/>
    <property type="match status" value="1"/>
</dbReference>
<evidence type="ECO:0000256" key="1">
    <source>
        <dbReference type="ARBA" id="ARBA00005051"/>
    </source>
</evidence>
<name>A0ABU7V1H4_9GAMM</name>
<evidence type="ECO:0000256" key="8">
    <source>
        <dbReference type="ARBA" id="ARBA00022840"/>
    </source>
</evidence>
<evidence type="ECO:0000256" key="6">
    <source>
        <dbReference type="ARBA" id="ARBA00022741"/>
    </source>
</evidence>
<keyword evidence="9" id="KW-0289">Folate biosynthesis</keyword>
<dbReference type="PANTHER" id="PTHR43071">
    <property type="entry name" value="2-AMINO-4-HYDROXY-6-HYDROXYMETHYLDIHYDROPTERIDINE PYROPHOSPHOKINASE"/>
    <property type="match status" value="1"/>
</dbReference>
<dbReference type="InterPro" id="IPR000550">
    <property type="entry name" value="Hppk"/>
</dbReference>
<dbReference type="PROSITE" id="PS00794">
    <property type="entry name" value="HPPK"/>
    <property type="match status" value="1"/>
</dbReference>
<comment type="function">
    <text evidence="10">Catalyzes the transfer of pyrophosphate from adenosine triphosphate (ATP) to 6-hydroxymethyl-7,8-dihydropterin, an enzymatic step in folate biosynthesis pathway.</text>
</comment>
<dbReference type="Gene3D" id="3.30.70.560">
    <property type="entry name" value="7,8-Dihydro-6-hydroxymethylpterin-pyrophosphokinase HPPK"/>
    <property type="match status" value="1"/>
</dbReference>
<dbReference type="RefSeq" id="WP_331704053.1">
    <property type="nucleotide sequence ID" value="NZ_JAZHBO010000002.1"/>
</dbReference>
<dbReference type="EMBL" id="JAZHBO010000002">
    <property type="protein sequence ID" value="MEF2156185.1"/>
    <property type="molecule type" value="Genomic_DNA"/>
</dbReference>
<evidence type="ECO:0000256" key="7">
    <source>
        <dbReference type="ARBA" id="ARBA00022777"/>
    </source>
</evidence>
<keyword evidence="6" id="KW-0547">Nucleotide-binding</keyword>
<proteinExistence type="inferred from homology"/>
<comment type="pathway">
    <text evidence="1">Cofactor biosynthesis; tetrahydrofolate biosynthesis; 2-amino-4-hydroxy-6-hydroxymethyl-7,8-dihydropteridine diphosphate from 7,8-dihydroneopterin triphosphate: step 4/4.</text>
</comment>
<evidence type="ECO:0000259" key="13">
    <source>
        <dbReference type="PROSITE" id="PS00794"/>
    </source>
</evidence>
<dbReference type="Pfam" id="PF01288">
    <property type="entry name" value="HPPK"/>
    <property type="match status" value="1"/>
</dbReference>
<evidence type="ECO:0000313" key="15">
    <source>
        <dbReference type="Proteomes" id="UP001356170"/>
    </source>
</evidence>
<dbReference type="PANTHER" id="PTHR43071:SF1">
    <property type="entry name" value="2-AMINO-4-HYDROXY-6-HYDROXYMETHYLDIHYDROPTERIDINE PYROPHOSPHOKINASE"/>
    <property type="match status" value="1"/>
</dbReference>
<reference evidence="14 15" key="1">
    <citation type="submission" date="2024-01" db="EMBL/GenBank/DDBJ databases">
        <title>Novel species of the genus Luteimonas isolated from rivers.</title>
        <authorList>
            <person name="Lu H."/>
        </authorList>
    </citation>
    <scope>NUCLEOTIDE SEQUENCE [LARGE SCALE GENOMIC DNA]</scope>
    <source>
        <strain evidence="14 15">FXH3W</strain>
    </source>
</reference>
<sequence length="175" mass="19402">MTADPTPAVTAYIGLGGNVGDVRSTFVQALAQMRVWPLSSVIGVSSVYRTPPWGGVEQDDYLNAVVALLTQLKPESLHSRMLDLERIHGRDREQETRWGPRTLDLDLLLYGSEQIHTETLQVPHPRMTERAFVMVPLLEIAPEIVIPGHDSVTRIGGQWQTQDLSISGILETDGH</sequence>
<dbReference type="InterPro" id="IPR035907">
    <property type="entry name" value="Hppk_sf"/>
</dbReference>
<evidence type="ECO:0000256" key="3">
    <source>
        <dbReference type="ARBA" id="ARBA00013253"/>
    </source>
</evidence>
<accession>A0ABU7V1H4</accession>
<evidence type="ECO:0000256" key="11">
    <source>
        <dbReference type="ARBA" id="ARBA00029766"/>
    </source>
</evidence>
<protein>
    <recommendedName>
        <fullName evidence="4">2-amino-4-hydroxy-6-hydroxymethyldihydropteridine pyrophosphokinase</fullName>
        <ecNumber evidence="3">2.7.6.3</ecNumber>
    </recommendedName>
    <alternativeName>
        <fullName evidence="11">6-hydroxymethyl-7,8-dihydropterin pyrophosphokinase</fullName>
    </alternativeName>
    <alternativeName>
        <fullName evidence="12">7,8-dihydro-6-hydroxymethylpterin-pyrophosphokinase</fullName>
    </alternativeName>
</protein>
<evidence type="ECO:0000256" key="5">
    <source>
        <dbReference type="ARBA" id="ARBA00022679"/>
    </source>
</evidence>
<dbReference type="GO" id="GO:0003848">
    <property type="term" value="F:2-amino-4-hydroxy-6-hydroxymethyldihydropteridine diphosphokinase activity"/>
    <property type="evidence" value="ECO:0007669"/>
    <property type="project" value="UniProtKB-EC"/>
</dbReference>
<keyword evidence="8" id="KW-0067">ATP-binding</keyword>
<comment type="caution">
    <text evidence="14">The sequence shown here is derived from an EMBL/GenBank/DDBJ whole genome shotgun (WGS) entry which is preliminary data.</text>
</comment>
<dbReference type="SUPFAM" id="SSF55083">
    <property type="entry name" value="6-hydroxymethyl-7,8-dihydropterin pyrophosphokinase, HPPK"/>
    <property type="match status" value="1"/>
</dbReference>
<keyword evidence="7" id="KW-0418">Kinase</keyword>
<evidence type="ECO:0000256" key="2">
    <source>
        <dbReference type="ARBA" id="ARBA00005810"/>
    </source>
</evidence>